<evidence type="ECO:0000256" key="5">
    <source>
        <dbReference type="ARBA" id="ARBA00023004"/>
    </source>
</evidence>
<dbReference type="GO" id="GO:0051213">
    <property type="term" value="F:dioxygenase activity"/>
    <property type="evidence" value="ECO:0007669"/>
    <property type="project" value="UniProtKB-KW"/>
</dbReference>
<comment type="similarity">
    <text evidence="1">Belongs to the TfdA dioxygenase family.</text>
</comment>
<gene>
    <name evidence="7" type="ORF">B0T25DRAFT_304688</name>
</gene>
<comment type="caution">
    <text evidence="7">The sequence shown here is derived from an EMBL/GenBank/DDBJ whole genome shotgun (WGS) entry which is preliminary data.</text>
</comment>
<sequence length="340" mass="37357">MANVLIQETPFKTISVKPLHPTFGASVSGVNFERTSDEQLREIIAAMAQYGVCVFRDTRLTDAGHVAFSRRLGALDDISRFLTPQRKLRYAHLELFDASNLDDRGAIIDPHSPRAHAGRGNGIFHADSSFNPRRASFSLLRAVAVPPPGVTTGGNTDFADSRAAWDDLEPGVKEELLARDWTGAHCMAHSRKLGSPDYFRDVDPGAAPMARHKIVQHEASGRRNLYVGAHLHHIEGEGMTPGASAELVAFLNGHVTQDKYIMSVAWERPGDLVIWDNRVVLHRAGKWDGEGKYVRDMRRTTVHDDSPTAWGLNPVGALMPTMASFVKGPEVTNQAEAVKV</sequence>
<evidence type="ECO:0000259" key="6">
    <source>
        <dbReference type="Pfam" id="PF02668"/>
    </source>
</evidence>
<keyword evidence="8" id="KW-1185">Reference proteome</keyword>
<evidence type="ECO:0000256" key="2">
    <source>
        <dbReference type="ARBA" id="ARBA00022723"/>
    </source>
</evidence>
<evidence type="ECO:0000313" key="8">
    <source>
        <dbReference type="Proteomes" id="UP001275084"/>
    </source>
</evidence>
<reference evidence="7" key="2">
    <citation type="submission" date="2023-06" db="EMBL/GenBank/DDBJ databases">
        <authorList>
            <consortium name="Lawrence Berkeley National Laboratory"/>
            <person name="Haridas S."/>
            <person name="Hensen N."/>
            <person name="Bonometti L."/>
            <person name="Westerberg I."/>
            <person name="Brannstrom I.O."/>
            <person name="Guillou S."/>
            <person name="Cros-Aarteil S."/>
            <person name="Calhoun S."/>
            <person name="Kuo A."/>
            <person name="Mondo S."/>
            <person name="Pangilinan J."/>
            <person name="Riley R."/>
            <person name="Labutti K."/>
            <person name="Andreopoulos B."/>
            <person name="Lipzen A."/>
            <person name="Chen C."/>
            <person name="Yanf M."/>
            <person name="Daum C."/>
            <person name="Ng V."/>
            <person name="Clum A."/>
            <person name="Steindorff A."/>
            <person name="Ohm R."/>
            <person name="Martin F."/>
            <person name="Silar P."/>
            <person name="Natvig D."/>
            <person name="Lalanne C."/>
            <person name="Gautier V."/>
            <person name="Ament-Velasquez S.L."/>
            <person name="Kruys A."/>
            <person name="Hutchinson M.I."/>
            <person name="Powell A.J."/>
            <person name="Barry K."/>
            <person name="Miller A.N."/>
            <person name="Grigoriev I.V."/>
            <person name="Debuchy R."/>
            <person name="Gladieux P."/>
            <person name="Thoren M.H."/>
            <person name="Johannesson H."/>
        </authorList>
    </citation>
    <scope>NUCLEOTIDE SEQUENCE</scope>
    <source>
        <strain evidence="7">CBS 955.72</strain>
    </source>
</reference>
<dbReference type="Pfam" id="PF02668">
    <property type="entry name" value="TauD"/>
    <property type="match status" value="1"/>
</dbReference>
<proteinExistence type="inferred from homology"/>
<dbReference type="Gene3D" id="3.60.130.10">
    <property type="entry name" value="Clavaminate synthase-like"/>
    <property type="match status" value="1"/>
</dbReference>
<dbReference type="Proteomes" id="UP001275084">
    <property type="component" value="Unassembled WGS sequence"/>
</dbReference>
<keyword evidence="4" id="KW-0560">Oxidoreductase</keyword>
<dbReference type="InterPro" id="IPR003819">
    <property type="entry name" value="TauD/TfdA-like"/>
</dbReference>
<dbReference type="PANTHER" id="PTHR43779:SF3">
    <property type="entry name" value="(3R)-3-[(CARBOXYMETHYL)AMINO]FATTY ACID OXYGENASE_DECARBOXYLASE"/>
    <property type="match status" value="1"/>
</dbReference>
<keyword evidence="5" id="KW-0408">Iron</keyword>
<organism evidence="7 8">
    <name type="scientific">Lasiosphaeria hispida</name>
    <dbReference type="NCBI Taxonomy" id="260671"/>
    <lineage>
        <taxon>Eukaryota</taxon>
        <taxon>Fungi</taxon>
        <taxon>Dikarya</taxon>
        <taxon>Ascomycota</taxon>
        <taxon>Pezizomycotina</taxon>
        <taxon>Sordariomycetes</taxon>
        <taxon>Sordariomycetidae</taxon>
        <taxon>Sordariales</taxon>
        <taxon>Lasiosphaeriaceae</taxon>
        <taxon>Lasiosphaeria</taxon>
    </lineage>
</organism>
<reference evidence="7" key="1">
    <citation type="journal article" date="2023" name="Mol. Phylogenet. Evol.">
        <title>Genome-scale phylogeny and comparative genomics of the fungal order Sordariales.</title>
        <authorList>
            <person name="Hensen N."/>
            <person name="Bonometti L."/>
            <person name="Westerberg I."/>
            <person name="Brannstrom I.O."/>
            <person name="Guillou S."/>
            <person name="Cros-Aarteil S."/>
            <person name="Calhoun S."/>
            <person name="Haridas S."/>
            <person name="Kuo A."/>
            <person name="Mondo S."/>
            <person name="Pangilinan J."/>
            <person name="Riley R."/>
            <person name="LaButti K."/>
            <person name="Andreopoulos B."/>
            <person name="Lipzen A."/>
            <person name="Chen C."/>
            <person name="Yan M."/>
            <person name="Daum C."/>
            <person name="Ng V."/>
            <person name="Clum A."/>
            <person name="Steindorff A."/>
            <person name="Ohm R.A."/>
            <person name="Martin F."/>
            <person name="Silar P."/>
            <person name="Natvig D.O."/>
            <person name="Lalanne C."/>
            <person name="Gautier V."/>
            <person name="Ament-Velasquez S.L."/>
            <person name="Kruys A."/>
            <person name="Hutchinson M.I."/>
            <person name="Powell A.J."/>
            <person name="Barry K."/>
            <person name="Miller A.N."/>
            <person name="Grigoriev I.V."/>
            <person name="Debuchy R."/>
            <person name="Gladieux P."/>
            <person name="Hiltunen Thoren M."/>
            <person name="Johannesson H."/>
        </authorList>
    </citation>
    <scope>NUCLEOTIDE SEQUENCE</scope>
    <source>
        <strain evidence="7">CBS 955.72</strain>
    </source>
</reference>
<evidence type="ECO:0000256" key="4">
    <source>
        <dbReference type="ARBA" id="ARBA00023002"/>
    </source>
</evidence>
<dbReference type="InterPro" id="IPR042098">
    <property type="entry name" value="TauD-like_sf"/>
</dbReference>
<accession>A0AAJ0H8J4</accession>
<dbReference type="AlphaFoldDB" id="A0AAJ0H8J4"/>
<name>A0AAJ0H8J4_9PEZI</name>
<evidence type="ECO:0000256" key="1">
    <source>
        <dbReference type="ARBA" id="ARBA00005896"/>
    </source>
</evidence>
<keyword evidence="2" id="KW-0479">Metal-binding</keyword>
<dbReference type="EMBL" id="JAUIQD010000007">
    <property type="protein sequence ID" value="KAK3343704.1"/>
    <property type="molecule type" value="Genomic_DNA"/>
</dbReference>
<feature type="domain" description="TauD/TfdA-like" evidence="6">
    <location>
        <begin position="16"/>
        <end position="301"/>
    </location>
</feature>
<dbReference type="PANTHER" id="PTHR43779">
    <property type="entry name" value="DIOXYGENASE RV0097-RELATED"/>
    <property type="match status" value="1"/>
</dbReference>
<dbReference type="GO" id="GO:0046872">
    <property type="term" value="F:metal ion binding"/>
    <property type="evidence" value="ECO:0007669"/>
    <property type="project" value="UniProtKB-KW"/>
</dbReference>
<keyword evidence="3 7" id="KW-0223">Dioxygenase</keyword>
<dbReference type="InterPro" id="IPR051178">
    <property type="entry name" value="TfdA_dioxygenase"/>
</dbReference>
<protein>
    <submittedName>
        <fullName evidence="7">Alpha-ketoglutarate-dependent 2,4-dichlorophenoxyacetate dioxygenase</fullName>
    </submittedName>
</protein>
<evidence type="ECO:0000313" key="7">
    <source>
        <dbReference type="EMBL" id="KAK3343704.1"/>
    </source>
</evidence>
<dbReference type="SUPFAM" id="SSF51197">
    <property type="entry name" value="Clavaminate synthase-like"/>
    <property type="match status" value="1"/>
</dbReference>
<evidence type="ECO:0000256" key="3">
    <source>
        <dbReference type="ARBA" id="ARBA00022964"/>
    </source>
</evidence>